<dbReference type="InterPro" id="IPR002052">
    <property type="entry name" value="DNA_methylase_N6_adenine_CS"/>
</dbReference>
<dbReference type="AlphaFoldDB" id="A0A1H2DVP1"/>
<protein>
    <submittedName>
        <fullName evidence="3">16S rRNA (Guanine966-N2)-methyltransferase</fullName>
    </submittedName>
</protein>
<dbReference type="PROSITE" id="PS00092">
    <property type="entry name" value="N6_MTASE"/>
    <property type="match status" value="1"/>
</dbReference>
<evidence type="ECO:0000313" key="4">
    <source>
        <dbReference type="Proteomes" id="UP000199608"/>
    </source>
</evidence>
<dbReference type="InterPro" id="IPR004398">
    <property type="entry name" value="RNA_MeTrfase_RsmD"/>
</dbReference>
<dbReference type="NCBIfam" id="TIGR00095">
    <property type="entry name" value="16S rRNA (guanine(966)-N(2))-methyltransferase RsmD"/>
    <property type="match status" value="1"/>
</dbReference>
<keyword evidence="2 3" id="KW-0808">Transferase</keyword>
<gene>
    <name evidence="3" type="ORF">SAMN04487931_102247</name>
</gene>
<dbReference type="GO" id="GO:0031167">
    <property type="term" value="P:rRNA methylation"/>
    <property type="evidence" value="ECO:0007669"/>
    <property type="project" value="InterPro"/>
</dbReference>
<organism evidence="3 4">
    <name type="scientific">Desulfobacula phenolica</name>
    <dbReference type="NCBI Taxonomy" id="90732"/>
    <lineage>
        <taxon>Bacteria</taxon>
        <taxon>Pseudomonadati</taxon>
        <taxon>Thermodesulfobacteriota</taxon>
        <taxon>Desulfobacteria</taxon>
        <taxon>Desulfobacterales</taxon>
        <taxon>Desulfobacteraceae</taxon>
        <taxon>Desulfobacula</taxon>
    </lineage>
</organism>
<dbReference type="Pfam" id="PF03602">
    <property type="entry name" value="Cons_hypoth95"/>
    <property type="match status" value="1"/>
</dbReference>
<sequence>MRIISGSCKGRKLFKLQGRQIRPTSDRTREAVFNILGQNIKKAKVLDLFAGTGALGIEALSRGAEHTTFIDRDCDIIRQNLNLCRFEKNSTVICCDILKASPFKSLNGQQFDIVFIDPPYGKGYIEQTLEKEFFTDLLNENGIIIAEHSCKESLQIELPGIDIYRQKKYSKTMISFINKK</sequence>
<dbReference type="GO" id="GO:0008168">
    <property type="term" value="F:methyltransferase activity"/>
    <property type="evidence" value="ECO:0007669"/>
    <property type="project" value="UniProtKB-KW"/>
</dbReference>
<proteinExistence type="predicted"/>
<dbReference type="RefSeq" id="WP_092230544.1">
    <property type="nucleotide sequence ID" value="NZ_FNLL01000002.1"/>
</dbReference>
<dbReference type="SUPFAM" id="SSF53335">
    <property type="entry name" value="S-adenosyl-L-methionine-dependent methyltransferases"/>
    <property type="match status" value="1"/>
</dbReference>
<dbReference type="PIRSF" id="PIRSF004553">
    <property type="entry name" value="CHP00095"/>
    <property type="match status" value="1"/>
</dbReference>
<dbReference type="Proteomes" id="UP000199608">
    <property type="component" value="Unassembled WGS sequence"/>
</dbReference>
<evidence type="ECO:0000256" key="2">
    <source>
        <dbReference type="ARBA" id="ARBA00022679"/>
    </source>
</evidence>
<dbReference type="PANTHER" id="PTHR43542">
    <property type="entry name" value="METHYLTRANSFERASE"/>
    <property type="match status" value="1"/>
</dbReference>
<dbReference type="InterPro" id="IPR029063">
    <property type="entry name" value="SAM-dependent_MTases_sf"/>
</dbReference>
<keyword evidence="1 3" id="KW-0489">Methyltransferase</keyword>
<keyword evidence="4" id="KW-1185">Reference proteome</keyword>
<dbReference type="CDD" id="cd02440">
    <property type="entry name" value="AdoMet_MTases"/>
    <property type="match status" value="1"/>
</dbReference>
<dbReference type="GO" id="GO:0003676">
    <property type="term" value="F:nucleic acid binding"/>
    <property type="evidence" value="ECO:0007669"/>
    <property type="project" value="InterPro"/>
</dbReference>
<dbReference type="Gene3D" id="3.40.50.150">
    <property type="entry name" value="Vaccinia Virus protein VP39"/>
    <property type="match status" value="1"/>
</dbReference>
<accession>A0A1H2DVP1</accession>
<name>A0A1H2DVP1_9BACT</name>
<evidence type="ECO:0000313" key="3">
    <source>
        <dbReference type="EMBL" id="SDT86935.1"/>
    </source>
</evidence>
<dbReference type="PANTHER" id="PTHR43542:SF1">
    <property type="entry name" value="METHYLTRANSFERASE"/>
    <property type="match status" value="1"/>
</dbReference>
<reference evidence="4" key="1">
    <citation type="submission" date="2016-10" db="EMBL/GenBank/DDBJ databases">
        <authorList>
            <person name="Varghese N."/>
            <person name="Submissions S."/>
        </authorList>
    </citation>
    <scope>NUCLEOTIDE SEQUENCE [LARGE SCALE GENOMIC DNA]</scope>
    <source>
        <strain evidence="4">DSM 3384</strain>
    </source>
</reference>
<dbReference type="EMBL" id="FNLL01000002">
    <property type="protein sequence ID" value="SDT86935.1"/>
    <property type="molecule type" value="Genomic_DNA"/>
</dbReference>
<evidence type="ECO:0000256" key="1">
    <source>
        <dbReference type="ARBA" id="ARBA00022603"/>
    </source>
</evidence>